<reference evidence="1 2" key="1">
    <citation type="submission" date="2021-06" db="EMBL/GenBank/DDBJ databases">
        <authorList>
            <person name="Palmer J.M."/>
        </authorList>
    </citation>
    <scope>NUCLEOTIDE SEQUENCE [LARGE SCALE GENOMIC DNA]</scope>
    <source>
        <strain evidence="2">if_2019</strain>
        <tissue evidence="1">Muscle</tissue>
    </source>
</reference>
<protein>
    <submittedName>
        <fullName evidence="1">Uncharacterized protein</fullName>
    </submittedName>
</protein>
<dbReference type="Proteomes" id="UP001482620">
    <property type="component" value="Unassembled WGS sequence"/>
</dbReference>
<evidence type="ECO:0000313" key="1">
    <source>
        <dbReference type="EMBL" id="MEQ2243685.1"/>
    </source>
</evidence>
<gene>
    <name evidence="1" type="ORF">ILYODFUR_009379</name>
</gene>
<keyword evidence="2" id="KW-1185">Reference proteome</keyword>
<accession>A0ABV0UET5</accession>
<name>A0ABV0UET5_9TELE</name>
<proteinExistence type="predicted"/>
<dbReference type="EMBL" id="JAHRIQ010070165">
    <property type="protein sequence ID" value="MEQ2243685.1"/>
    <property type="molecule type" value="Genomic_DNA"/>
</dbReference>
<comment type="caution">
    <text evidence="1">The sequence shown here is derived from an EMBL/GenBank/DDBJ whole genome shotgun (WGS) entry which is preliminary data.</text>
</comment>
<organism evidence="1 2">
    <name type="scientific">Ilyodon furcidens</name>
    <name type="common">goldbreast splitfin</name>
    <dbReference type="NCBI Taxonomy" id="33524"/>
    <lineage>
        <taxon>Eukaryota</taxon>
        <taxon>Metazoa</taxon>
        <taxon>Chordata</taxon>
        <taxon>Craniata</taxon>
        <taxon>Vertebrata</taxon>
        <taxon>Euteleostomi</taxon>
        <taxon>Actinopterygii</taxon>
        <taxon>Neopterygii</taxon>
        <taxon>Teleostei</taxon>
        <taxon>Neoteleostei</taxon>
        <taxon>Acanthomorphata</taxon>
        <taxon>Ovalentaria</taxon>
        <taxon>Atherinomorphae</taxon>
        <taxon>Cyprinodontiformes</taxon>
        <taxon>Goodeidae</taxon>
        <taxon>Ilyodon</taxon>
    </lineage>
</organism>
<sequence length="105" mass="11875">MSPPQMTVSNWWSLGLSSSATSVAFVTHHPLPFCLLEIAKNLIYGTIFKDQNPVMLERALGRQLYTNSQQQEVSILQGRLLWVQFSVCFCYFFSLPTRTQAGDSV</sequence>
<evidence type="ECO:0000313" key="2">
    <source>
        <dbReference type="Proteomes" id="UP001482620"/>
    </source>
</evidence>